<dbReference type="Gene3D" id="3.40.630.30">
    <property type="match status" value="1"/>
</dbReference>
<reference evidence="5" key="1">
    <citation type="journal article" date="2019" name="Int. J. Syst. Evol. Microbiol.">
        <title>The Global Catalogue of Microorganisms (GCM) 10K type strain sequencing project: providing services to taxonomists for standard genome sequencing and annotation.</title>
        <authorList>
            <consortium name="The Broad Institute Genomics Platform"/>
            <consortium name="The Broad Institute Genome Sequencing Center for Infectious Disease"/>
            <person name="Wu L."/>
            <person name="Ma J."/>
        </authorList>
    </citation>
    <scope>NUCLEOTIDE SEQUENCE [LARGE SCALE GENOMIC DNA]</scope>
    <source>
        <strain evidence="5">JCM 15749</strain>
    </source>
</reference>
<dbReference type="EMBL" id="BAAAPY010000001">
    <property type="protein sequence ID" value="GAA2069716.1"/>
    <property type="molecule type" value="Genomic_DNA"/>
</dbReference>
<dbReference type="SUPFAM" id="SSF55729">
    <property type="entry name" value="Acyl-CoA N-acyltransferases (Nat)"/>
    <property type="match status" value="1"/>
</dbReference>
<sequence>MTASPDVMIRPADAADAQPIGAVFDAAVLHGWTYLEGIEDLVPMFPPEHWDEFLAGTTRPDSIHVAQAADDVVGYTATKAPSPEDPALGELYLLFVHPDAAGLGIGRTLLSTSHAALREAGAERVFLFTHERNLRARSVYRAAGYVEDGVVREEEFRGRLLTEVRMVADLS</sequence>
<name>A0ABP5HDR1_9ACTN</name>
<evidence type="ECO:0000313" key="5">
    <source>
        <dbReference type="Proteomes" id="UP001501480"/>
    </source>
</evidence>
<dbReference type="RefSeq" id="WP_344323441.1">
    <property type="nucleotide sequence ID" value="NZ_BAAAPY010000001.1"/>
</dbReference>
<dbReference type="InterPro" id="IPR016181">
    <property type="entry name" value="Acyl_CoA_acyltransferase"/>
</dbReference>
<keyword evidence="2" id="KW-0012">Acyltransferase</keyword>
<dbReference type="PANTHER" id="PTHR43877">
    <property type="entry name" value="AMINOALKYLPHOSPHONATE N-ACETYLTRANSFERASE-RELATED-RELATED"/>
    <property type="match status" value="1"/>
</dbReference>
<dbReference type="PROSITE" id="PS51186">
    <property type="entry name" value="GNAT"/>
    <property type="match status" value="1"/>
</dbReference>
<gene>
    <name evidence="4" type="ORF">GCM10009821_02940</name>
</gene>
<feature type="domain" description="N-acetyltransferase" evidence="3">
    <location>
        <begin position="7"/>
        <end position="171"/>
    </location>
</feature>
<dbReference type="InterPro" id="IPR000182">
    <property type="entry name" value="GNAT_dom"/>
</dbReference>
<organism evidence="4 5">
    <name type="scientific">Aeromicrobium halocynthiae</name>
    <dbReference type="NCBI Taxonomy" id="560557"/>
    <lineage>
        <taxon>Bacteria</taxon>
        <taxon>Bacillati</taxon>
        <taxon>Actinomycetota</taxon>
        <taxon>Actinomycetes</taxon>
        <taxon>Propionibacteriales</taxon>
        <taxon>Nocardioidaceae</taxon>
        <taxon>Aeromicrobium</taxon>
    </lineage>
</organism>
<accession>A0ABP5HDR1</accession>
<evidence type="ECO:0000256" key="1">
    <source>
        <dbReference type="ARBA" id="ARBA00022679"/>
    </source>
</evidence>
<comment type="caution">
    <text evidence="4">The sequence shown here is derived from an EMBL/GenBank/DDBJ whole genome shotgun (WGS) entry which is preliminary data.</text>
</comment>
<dbReference type="Pfam" id="PF00583">
    <property type="entry name" value="Acetyltransf_1"/>
    <property type="match status" value="1"/>
</dbReference>
<keyword evidence="1" id="KW-0808">Transferase</keyword>
<evidence type="ECO:0000313" key="4">
    <source>
        <dbReference type="EMBL" id="GAA2069716.1"/>
    </source>
</evidence>
<protein>
    <recommendedName>
        <fullName evidence="3">N-acetyltransferase domain-containing protein</fullName>
    </recommendedName>
</protein>
<evidence type="ECO:0000259" key="3">
    <source>
        <dbReference type="PROSITE" id="PS51186"/>
    </source>
</evidence>
<dbReference type="Proteomes" id="UP001501480">
    <property type="component" value="Unassembled WGS sequence"/>
</dbReference>
<evidence type="ECO:0000256" key="2">
    <source>
        <dbReference type="ARBA" id="ARBA00023315"/>
    </source>
</evidence>
<keyword evidence="5" id="KW-1185">Reference proteome</keyword>
<dbReference type="CDD" id="cd04301">
    <property type="entry name" value="NAT_SF"/>
    <property type="match status" value="1"/>
</dbReference>
<dbReference type="InterPro" id="IPR050832">
    <property type="entry name" value="Bact_Acetyltransf"/>
</dbReference>
<proteinExistence type="predicted"/>